<protein>
    <submittedName>
        <fullName evidence="8">Apoptosis-associated speck-like protein containing a CARD</fullName>
    </submittedName>
</protein>
<comment type="subcellular location">
    <subcellularLocation>
        <location evidence="1">Cytoplasm</location>
        <location evidence="1">Cytosol</location>
    </subcellularLocation>
</comment>
<dbReference type="EMBL" id="RJVU01017965">
    <property type="protein sequence ID" value="ROL51986.1"/>
    <property type="molecule type" value="Genomic_DNA"/>
</dbReference>
<evidence type="ECO:0000256" key="3">
    <source>
        <dbReference type="ARBA" id="ARBA00022588"/>
    </source>
</evidence>
<feature type="domain" description="Pyrin" evidence="7">
    <location>
        <begin position="1"/>
        <end position="86"/>
    </location>
</feature>
<reference evidence="8 9" key="1">
    <citation type="submission" date="2018-10" db="EMBL/GenBank/DDBJ databases">
        <title>Genome assembly for a Yunnan-Guizhou Plateau 3E fish, Anabarilius grahami (Regan), and its evolutionary and genetic applications.</title>
        <authorList>
            <person name="Jiang W."/>
        </authorList>
    </citation>
    <scope>NUCLEOTIDE SEQUENCE [LARGE SCALE GENOMIC DNA]</scope>
    <source>
        <strain evidence="8">AG-KIZ</strain>
        <tissue evidence="8">Muscle</tissue>
    </source>
</reference>
<dbReference type="AlphaFoldDB" id="A0A3N0Z0B8"/>
<dbReference type="Pfam" id="PF02758">
    <property type="entry name" value="PYRIN"/>
    <property type="match status" value="1"/>
</dbReference>
<evidence type="ECO:0000259" key="6">
    <source>
        <dbReference type="PROSITE" id="PS50209"/>
    </source>
</evidence>
<dbReference type="GO" id="GO:0006954">
    <property type="term" value="P:inflammatory response"/>
    <property type="evidence" value="ECO:0007669"/>
    <property type="project" value="UniProtKB-KW"/>
</dbReference>
<proteinExistence type="predicted"/>
<accession>A0A3N0Z0B8</accession>
<evidence type="ECO:0000256" key="4">
    <source>
        <dbReference type="ARBA" id="ARBA00022859"/>
    </source>
</evidence>
<dbReference type="GO" id="GO:0042981">
    <property type="term" value="P:regulation of apoptotic process"/>
    <property type="evidence" value="ECO:0007669"/>
    <property type="project" value="InterPro"/>
</dbReference>
<dbReference type="GO" id="GO:0005829">
    <property type="term" value="C:cytosol"/>
    <property type="evidence" value="ECO:0007669"/>
    <property type="project" value="UniProtKB-SubCell"/>
</dbReference>
<dbReference type="GO" id="GO:0045087">
    <property type="term" value="P:innate immune response"/>
    <property type="evidence" value="ECO:0007669"/>
    <property type="project" value="UniProtKB-KW"/>
</dbReference>
<dbReference type="Proteomes" id="UP000281406">
    <property type="component" value="Unassembled WGS sequence"/>
</dbReference>
<keyword evidence="2" id="KW-0963">Cytoplasm</keyword>
<dbReference type="InterPro" id="IPR004020">
    <property type="entry name" value="DAPIN"/>
</dbReference>
<dbReference type="Gene3D" id="1.10.533.10">
    <property type="entry name" value="Death Domain, Fas"/>
    <property type="match status" value="2"/>
</dbReference>
<dbReference type="InterPro" id="IPR011029">
    <property type="entry name" value="DEATH-like_dom_sf"/>
</dbReference>
<keyword evidence="4" id="KW-0391">Immunity</keyword>
<evidence type="ECO:0000313" key="9">
    <source>
        <dbReference type="Proteomes" id="UP000281406"/>
    </source>
</evidence>
<dbReference type="PANTHER" id="PTHR46985:SF2">
    <property type="entry name" value="APOPTOSIS-ASSOCIATED SPECK-LIKE PROTEIN CONTAINING A CARD"/>
    <property type="match status" value="1"/>
</dbReference>
<keyword evidence="5" id="KW-0395">Inflammatory response</keyword>
<dbReference type="PROSITE" id="PS50824">
    <property type="entry name" value="DAPIN"/>
    <property type="match status" value="1"/>
</dbReference>
<evidence type="ECO:0000256" key="1">
    <source>
        <dbReference type="ARBA" id="ARBA00004514"/>
    </source>
</evidence>
<sequence>MASVEEQLLKALEELGRDKLDKFKWFLKKNGSISTSDMEKADAATGTVDVMVERFEPDGAVKITLDILGKMKENHLAKQLENWTATTEKNEPINPKKDEPRLNSEAHKAQLFNKHWPDLIQRVKNVKIIADKLLAQEIIHEEQYSEITHDRLTSAESMRKICDIIRKHSDTVKAKFISILQEVDRYLLEDLS</sequence>
<dbReference type="InterPro" id="IPR051249">
    <property type="entry name" value="NLRP_Inflammasome"/>
</dbReference>
<dbReference type="Pfam" id="PF00619">
    <property type="entry name" value="CARD"/>
    <property type="match status" value="1"/>
</dbReference>
<dbReference type="PANTHER" id="PTHR46985">
    <property type="entry name" value="NACHT, LRR AND PYD DOMAINS-CONTAINING PROTEIN 1"/>
    <property type="match status" value="1"/>
</dbReference>
<evidence type="ECO:0000313" key="8">
    <source>
        <dbReference type="EMBL" id="ROL51986.1"/>
    </source>
</evidence>
<feature type="domain" description="CARD" evidence="6">
    <location>
        <begin position="104"/>
        <end position="192"/>
    </location>
</feature>
<dbReference type="InterPro" id="IPR001315">
    <property type="entry name" value="CARD"/>
</dbReference>
<gene>
    <name evidence="8" type="ORF">DPX16_23478</name>
</gene>
<dbReference type="SMART" id="SM01289">
    <property type="entry name" value="PYRIN"/>
    <property type="match status" value="1"/>
</dbReference>
<comment type="caution">
    <text evidence="8">The sequence shown here is derived from an EMBL/GenBank/DDBJ whole genome shotgun (WGS) entry which is preliminary data.</text>
</comment>
<dbReference type="SUPFAM" id="SSF47986">
    <property type="entry name" value="DEATH domain"/>
    <property type="match status" value="2"/>
</dbReference>
<evidence type="ECO:0000256" key="5">
    <source>
        <dbReference type="ARBA" id="ARBA00023198"/>
    </source>
</evidence>
<name>A0A3N0Z0B8_ANAGA</name>
<evidence type="ECO:0000256" key="2">
    <source>
        <dbReference type="ARBA" id="ARBA00022490"/>
    </source>
</evidence>
<keyword evidence="3" id="KW-0399">Innate immunity</keyword>
<dbReference type="OrthoDB" id="8891580at2759"/>
<dbReference type="PROSITE" id="PS50209">
    <property type="entry name" value="CARD"/>
    <property type="match status" value="1"/>
</dbReference>
<organism evidence="8 9">
    <name type="scientific">Anabarilius grahami</name>
    <name type="common">Kanglang fish</name>
    <name type="synonym">Barilius grahami</name>
    <dbReference type="NCBI Taxonomy" id="495550"/>
    <lineage>
        <taxon>Eukaryota</taxon>
        <taxon>Metazoa</taxon>
        <taxon>Chordata</taxon>
        <taxon>Craniata</taxon>
        <taxon>Vertebrata</taxon>
        <taxon>Euteleostomi</taxon>
        <taxon>Actinopterygii</taxon>
        <taxon>Neopterygii</taxon>
        <taxon>Teleostei</taxon>
        <taxon>Ostariophysi</taxon>
        <taxon>Cypriniformes</taxon>
        <taxon>Xenocyprididae</taxon>
        <taxon>Xenocypridinae</taxon>
        <taxon>Xenocypridinae incertae sedis</taxon>
        <taxon>Anabarilius</taxon>
    </lineage>
</organism>
<keyword evidence="9" id="KW-1185">Reference proteome</keyword>
<evidence type="ECO:0000259" key="7">
    <source>
        <dbReference type="PROSITE" id="PS50824"/>
    </source>
</evidence>